<organism evidence="5 6">
    <name type="scientific">Actinoplanes oblitus</name>
    <dbReference type="NCBI Taxonomy" id="3040509"/>
    <lineage>
        <taxon>Bacteria</taxon>
        <taxon>Bacillati</taxon>
        <taxon>Actinomycetota</taxon>
        <taxon>Actinomycetes</taxon>
        <taxon>Micromonosporales</taxon>
        <taxon>Micromonosporaceae</taxon>
        <taxon>Actinoplanes</taxon>
    </lineage>
</organism>
<dbReference type="SUPFAM" id="SSF48208">
    <property type="entry name" value="Six-hairpin glycosidases"/>
    <property type="match status" value="1"/>
</dbReference>
<dbReference type="GO" id="GO:0016798">
    <property type="term" value="F:hydrolase activity, acting on glycosyl bonds"/>
    <property type="evidence" value="ECO:0007669"/>
    <property type="project" value="UniProtKB-KW"/>
</dbReference>
<dbReference type="InterPro" id="IPR054491">
    <property type="entry name" value="MGH1-like_GH"/>
</dbReference>
<name>A0ABY8WK13_9ACTN</name>
<dbReference type="RefSeq" id="WP_284918842.1">
    <property type="nucleotide sequence ID" value="NZ_CP126980.1"/>
</dbReference>
<proteinExistence type="inferred from homology"/>
<keyword evidence="6" id="KW-1185">Reference proteome</keyword>
<dbReference type="PANTHER" id="PTHR10412">
    <property type="entry name" value="MANNOSYL-OLIGOSACCHARIDE GLUCOSIDASE"/>
    <property type="match status" value="1"/>
</dbReference>
<dbReference type="EMBL" id="CP126980">
    <property type="protein sequence ID" value="WIM97443.1"/>
    <property type="molecule type" value="Genomic_DNA"/>
</dbReference>
<keyword evidence="2" id="KW-0378">Hydrolase</keyword>
<evidence type="ECO:0000256" key="1">
    <source>
        <dbReference type="ARBA" id="ARBA00010833"/>
    </source>
</evidence>
<dbReference type="InterPro" id="IPR012341">
    <property type="entry name" value="6hp_glycosidase-like_sf"/>
</dbReference>
<protein>
    <submittedName>
        <fullName evidence="5">Trehalase family glycosidase</fullName>
    </submittedName>
</protein>
<evidence type="ECO:0000256" key="3">
    <source>
        <dbReference type="ARBA" id="ARBA00023295"/>
    </source>
</evidence>
<dbReference type="Pfam" id="PF22422">
    <property type="entry name" value="MGH1-like_GH"/>
    <property type="match status" value="1"/>
</dbReference>
<dbReference type="InterPro" id="IPR008928">
    <property type="entry name" value="6-hairpin_glycosidase_sf"/>
</dbReference>
<keyword evidence="3 5" id="KW-0326">Glycosidase</keyword>
<feature type="domain" description="Mannosylglycerate hydrolase MGH1-like glycoside hydrolase" evidence="4">
    <location>
        <begin position="43"/>
        <end position="438"/>
    </location>
</feature>
<dbReference type="InterPro" id="IPR004888">
    <property type="entry name" value="Glycoside_hydrolase_63"/>
</dbReference>
<dbReference type="PANTHER" id="PTHR10412:SF11">
    <property type="entry name" value="MANNOSYL-OLIGOSACCHARIDE GLUCOSIDASE"/>
    <property type="match status" value="1"/>
</dbReference>
<dbReference type="Proteomes" id="UP001240150">
    <property type="component" value="Chromosome"/>
</dbReference>
<dbReference type="Gene3D" id="1.50.10.10">
    <property type="match status" value="1"/>
</dbReference>
<evidence type="ECO:0000313" key="6">
    <source>
        <dbReference type="Proteomes" id="UP001240150"/>
    </source>
</evidence>
<sequence length="456" mass="50460">MQPHPPASPVAVADPSAELWQSAARVLDTNWSGDHTVPSRRLYPHQWSWDAAFIAVGLAYVNPSRAWRDLRSLFEAQWPDGRVPHIVFDPDTAEEDYFPGPGIWNVPAYAGRRARGSTGLVQPPLHALAAWEVYRHASAHGAACVSEARTELAWLYPRLVAQQDYLTERRDAGGTGLASIVHPWESGLDDSPAWDTVLDAVPADLTLLDRHPRRDLPVADATQLPTDLDFARYLGLVLGYRDGGYSDTELVLRHPFVVECPAFNSILATAELALAQIAGVLGRTGDAGRHRDRAREITAALARRLWDPATRSFRARDARTGRLSPARCVSGLLPLMLPDLPADRADAIMAEIRSERFGLPAPSADRTAPSFDAGRYWRGPVWINVNWLLRRGMQVHGHHGEAEQLRRAMLRLVHEHGHYEYFHPETGQGLGAPAFSWTAALCLDLLADRSAPAYAR</sequence>
<reference evidence="5 6" key="1">
    <citation type="submission" date="2023-06" db="EMBL/GenBank/DDBJ databases">
        <authorList>
            <person name="Yushchuk O."/>
            <person name="Binda E."/>
            <person name="Ruckert-Reed C."/>
            <person name="Fedorenko V."/>
            <person name="Kalinowski J."/>
            <person name="Marinelli F."/>
        </authorList>
    </citation>
    <scope>NUCLEOTIDE SEQUENCE [LARGE SCALE GENOMIC DNA]</scope>
    <source>
        <strain evidence="5 6">NRRL 3884</strain>
    </source>
</reference>
<evidence type="ECO:0000313" key="5">
    <source>
        <dbReference type="EMBL" id="WIM97443.1"/>
    </source>
</evidence>
<accession>A0ABY8WK13</accession>
<comment type="similarity">
    <text evidence="1">Belongs to the glycosyl hydrolase 63 family.</text>
</comment>
<gene>
    <name evidence="5" type="ORF">ACTOB_000964</name>
</gene>
<evidence type="ECO:0000259" key="4">
    <source>
        <dbReference type="Pfam" id="PF22422"/>
    </source>
</evidence>
<evidence type="ECO:0000256" key="2">
    <source>
        <dbReference type="ARBA" id="ARBA00022801"/>
    </source>
</evidence>